<protein>
    <submittedName>
        <fullName evidence="2">Uncharacterized protein</fullName>
    </submittedName>
</protein>
<comment type="caution">
    <text evidence="2">The sequence shown here is derived from an EMBL/GenBank/DDBJ whole genome shotgun (WGS) entry which is preliminary data.</text>
</comment>
<dbReference type="Proteomes" id="UP001164929">
    <property type="component" value="Chromosome 1"/>
</dbReference>
<evidence type="ECO:0000256" key="1">
    <source>
        <dbReference type="SAM" id="MobiDB-lite"/>
    </source>
</evidence>
<dbReference type="AlphaFoldDB" id="A0AAD6RLV3"/>
<keyword evidence="3" id="KW-1185">Reference proteome</keyword>
<accession>A0AAD6RLV3</accession>
<feature type="non-terminal residue" evidence="2">
    <location>
        <position position="1"/>
    </location>
</feature>
<sequence length="93" mass="9805">EQPWVPCSSNPHATGGGGPPLPLTLQLTASRAKGSRTLDATFGSTFTRAYEPFAETHGPMLISYDTCMSSLLRMTAGESFYGGRAKGPLLTPS</sequence>
<reference evidence="2 3" key="1">
    <citation type="journal article" date="2023" name="Mol. Ecol. Resour.">
        <title>Chromosome-level genome assembly of a triploid poplar Populus alba 'Berolinensis'.</title>
        <authorList>
            <person name="Chen S."/>
            <person name="Yu Y."/>
            <person name="Wang X."/>
            <person name="Wang S."/>
            <person name="Zhang T."/>
            <person name="Zhou Y."/>
            <person name="He R."/>
            <person name="Meng N."/>
            <person name="Wang Y."/>
            <person name="Liu W."/>
            <person name="Liu Z."/>
            <person name="Liu J."/>
            <person name="Guo Q."/>
            <person name="Huang H."/>
            <person name="Sederoff R.R."/>
            <person name="Wang G."/>
            <person name="Qu G."/>
            <person name="Chen S."/>
        </authorList>
    </citation>
    <scope>NUCLEOTIDE SEQUENCE [LARGE SCALE GENOMIC DNA]</scope>
    <source>
        <strain evidence="2">SC-2020</strain>
    </source>
</reference>
<name>A0AAD6RLV3_9ROSI</name>
<dbReference type="EMBL" id="JAQIZT010000001">
    <property type="protein sequence ID" value="KAJ7010497.1"/>
    <property type="molecule type" value="Genomic_DNA"/>
</dbReference>
<organism evidence="2 3">
    <name type="scientific">Populus alba x Populus x berolinensis</name>
    <dbReference type="NCBI Taxonomy" id="444605"/>
    <lineage>
        <taxon>Eukaryota</taxon>
        <taxon>Viridiplantae</taxon>
        <taxon>Streptophyta</taxon>
        <taxon>Embryophyta</taxon>
        <taxon>Tracheophyta</taxon>
        <taxon>Spermatophyta</taxon>
        <taxon>Magnoliopsida</taxon>
        <taxon>eudicotyledons</taxon>
        <taxon>Gunneridae</taxon>
        <taxon>Pentapetalae</taxon>
        <taxon>rosids</taxon>
        <taxon>fabids</taxon>
        <taxon>Malpighiales</taxon>
        <taxon>Salicaceae</taxon>
        <taxon>Saliceae</taxon>
        <taxon>Populus</taxon>
    </lineage>
</organism>
<gene>
    <name evidence="2" type="ORF">NC653_001060</name>
</gene>
<proteinExistence type="predicted"/>
<evidence type="ECO:0000313" key="3">
    <source>
        <dbReference type="Proteomes" id="UP001164929"/>
    </source>
</evidence>
<evidence type="ECO:0000313" key="2">
    <source>
        <dbReference type="EMBL" id="KAJ7010497.1"/>
    </source>
</evidence>
<feature type="region of interest" description="Disordered" evidence="1">
    <location>
        <begin position="1"/>
        <end position="23"/>
    </location>
</feature>